<keyword evidence="2" id="KW-1185">Reference proteome</keyword>
<dbReference type="AlphaFoldDB" id="A0A8H5ZW43"/>
<comment type="caution">
    <text evidence="1">The sequence shown here is derived from an EMBL/GenBank/DDBJ whole genome shotgun (WGS) entry which is preliminary data.</text>
</comment>
<gene>
    <name evidence="1" type="ORF">ETB97_007786</name>
</gene>
<proteinExistence type="predicted"/>
<protein>
    <submittedName>
        <fullName evidence="1">Uncharacterized protein</fullName>
    </submittedName>
</protein>
<dbReference type="Proteomes" id="UP000541154">
    <property type="component" value="Unassembled WGS sequence"/>
</dbReference>
<accession>A0A8H5ZW43</accession>
<name>A0A8H5ZW43_PETAA</name>
<evidence type="ECO:0000313" key="2">
    <source>
        <dbReference type="Proteomes" id="UP000541154"/>
    </source>
</evidence>
<organism evidence="1 2">
    <name type="scientific">Petromyces alliaceus</name>
    <name type="common">Aspergillus alliaceus</name>
    <dbReference type="NCBI Taxonomy" id="209559"/>
    <lineage>
        <taxon>Eukaryota</taxon>
        <taxon>Fungi</taxon>
        <taxon>Dikarya</taxon>
        <taxon>Ascomycota</taxon>
        <taxon>Pezizomycotina</taxon>
        <taxon>Eurotiomycetes</taxon>
        <taxon>Eurotiomycetidae</taxon>
        <taxon>Eurotiales</taxon>
        <taxon>Aspergillaceae</taxon>
        <taxon>Aspergillus</taxon>
        <taxon>Aspergillus subgen. Circumdati</taxon>
    </lineage>
</organism>
<sequence>MTKEMLCGMVTYIQPIMDEIAKDQNKVIYNGTDFSVLSVFLCRSPHLKKFMFQYMYPLDSLKDWRPIRERETGLRSIKQSFDRHFRASFHAMRLGGMVNPIRSLEISNAWQDLDEHNHELFQEVLRSVYELHLHDAHIFKTVAKHINTPLLRSFKVSSTDILHLETLKVFCKKNCQHLCALHLRCLWFQDQKNGQEYGAGDAPSPFLQDFYKIGKMCLLEEVSVYTLPHSYDDLEMDVLEKLLLRQVKEADLVHLWKKPSFLI</sequence>
<dbReference type="EMBL" id="SPNV01000340">
    <property type="protein sequence ID" value="KAF5856176.1"/>
    <property type="molecule type" value="Genomic_DNA"/>
</dbReference>
<reference evidence="1 2" key="1">
    <citation type="submission" date="2019-04" db="EMBL/GenBank/DDBJ databases">
        <title>Aspergillus burnettii sp. nov., novel species from soil in southeast Queensland.</title>
        <authorList>
            <person name="Gilchrist C.L.M."/>
            <person name="Pitt J.I."/>
            <person name="Lange L."/>
            <person name="Lacey H.J."/>
            <person name="Vuong D."/>
            <person name="Midgley D.J."/>
            <person name="Greenfield P."/>
            <person name="Bradbury M."/>
            <person name="Lacey E."/>
            <person name="Busk P.K."/>
            <person name="Pilgaard B."/>
            <person name="Chooi Y.H."/>
            <person name="Piggott A.M."/>
        </authorList>
    </citation>
    <scope>NUCLEOTIDE SEQUENCE [LARGE SCALE GENOMIC DNA]</scope>
    <source>
        <strain evidence="1 2">FRR 5400</strain>
    </source>
</reference>
<evidence type="ECO:0000313" key="1">
    <source>
        <dbReference type="EMBL" id="KAF5856176.1"/>
    </source>
</evidence>